<organism evidence="1 2">
    <name type="scientific">Austropuccinia psidii MF-1</name>
    <dbReference type="NCBI Taxonomy" id="1389203"/>
    <lineage>
        <taxon>Eukaryota</taxon>
        <taxon>Fungi</taxon>
        <taxon>Dikarya</taxon>
        <taxon>Basidiomycota</taxon>
        <taxon>Pucciniomycotina</taxon>
        <taxon>Pucciniomycetes</taxon>
        <taxon>Pucciniales</taxon>
        <taxon>Sphaerophragmiaceae</taxon>
        <taxon>Austropuccinia</taxon>
    </lineage>
</organism>
<sequence>MSSKLTELTEYSPSVLCGSGVLSLLASTWSVASSGHFDPAQTYDGYKAVEVLDPACTKLTGSRQRDVAKWTNVGGPIPAGGRPIYSSLEVPISRINTEVVVKRIIQISKSPPDPDAEGSAELHG</sequence>
<accession>A0A9Q3IQ81</accession>
<reference evidence="1" key="1">
    <citation type="submission" date="2021-03" db="EMBL/GenBank/DDBJ databases">
        <title>Draft genome sequence of rust myrtle Austropuccinia psidii MF-1, a brazilian biotype.</title>
        <authorList>
            <person name="Quecine M.C."/>
            <person name="Pachon D.M.R."/>
            <person name="Bonatelli M.L."/>
            <person name="Correr F.H."/>
            <person name="Franceschini L.M."/>
            <person name="Leite T.F."/>
            <person name="Margarido G.R.A."/>
            <person name="Almeida C.A."/>
            <person name="Ferrarezi J.A."/>
            <person name="Labate C.A."/>
        </authorList>
    </citation>
    <scope>NUCLEOTIDE SEQUENCE</scope>
    <source>
        <strain evidence="1">MF-1</strain>
    </source>
</reference>
<comment type="caution">
    <text evidence="1">The sequence shown here is derived from an EMBL/GenBank/DDBJ whole genome shotgun (WGS) entry which is preliminary data.</text>
</comment>
<gene>
    <name evidence="1" type="ORF">O181_087712</name>
</gene>
<evidence type="ECO:0000313" key="1">
    <source>
        <dbReference type="EMBL" id="MBW0547997.1"/>
    </source>
</evidence>
<name>A0A9Q3IQ81_9BASI</name>
<dbReference type="Proteomes" id="UP000765509">
    <property type="component" value="Unassembled WGS sequence"/>
</dbReference>
<proteinExistence type="predicted"/>
<protein>
    <submittedName>
        <fullName evidence="1">Uncharacterized protein</fullName>
    </submittedName>
</protein>
<dbReference type="EMBL" id="AVOT02053117">
    <property type="protein sequence ID" value="MBW0547997.1"/>
    <property type="molecule type" value="Genomic_DNA"/>
</dbReference>
<evidence type="ECO:0000313" key="2">
    <source>
        <dbReference type="Proteomes" id="UP000765509"/>
    </source>
</evidence>
<keyword evidence="2" id="KW-1185">Reference proteome</keyword>
<dbReference type="AlphaFoldDB" id="A0A9Q3IQ81"/>